<dbReference type="InterPro" id="IPR036249">
    <property type="entry name" value="Thioredoxin-like_sf"/>
</dbReference>
<dbReference type="PANTHER" id="PTHR42852">
    <property type="entry name" value="THIOL:DISULFIDE INTERCHANGE PROTEIN DSBE"/>
    <property type="match status" value="1"/>
</dbReference>
<keyword evidence="2" id="KW-0732">Signal</keyword>
<dbReference type="Proteomes" id="UP001320119">
    <property type="component" value="Chromosome"/>
</dbReference>
<dbReference type="InterPro" id="IPR000866">
    <property type="entry name" value="AhpC/TSA"/>
</dbReference>
<dbReference type="EMBL" id="AP023086">
    <property type="protein sequence ID" value="BCD96733.1"/>
    <property type="molecule type" value="Genomic_DNA"/>
</dbReference>
<dbReference type="InterPro" id="IPR013766">
    <property type="entry name" value="Thioredoxin_domain"/>
</dbReference>
<dbReference type="InterPro" id="IPR017937">
    <property type="entry name" value="Thioredoxin_CS"/>
</dbReference>
<dbReference type="AlphaFoldDB" id="A0AAN1WFQ2"/>
<organism evidence="4 5">
    <name type="scientific">Marinagarivorans cellulosilyticus</name>
    <dbReference type="NCBI Taxonomy" id="2721545"/>
    <lineage>
        <taxon>Bacteria</taxon>
        <taxon>Pseudomonadati</taxon>
        <taxon>Pseudomonadota</taxon>
        <taxon>Gammaproteobacteria</taxon>
        <taxon>Cellvibrionales</taxon>
        <taxon>Cellvibrionaceae</taxon>
        <taxon>Marinagarivorans</taxon>
    </lineage>
</organism>
<evidence type="ECO:0000256" key="2">
    <source>
        <dbReference type="SAM" id="SignalP"/>
    </source>
</evidence>
<evidence type="ECO:0000313" key="4">
    <source>
        <dbReference type="EMBL" id="BCD96733.1"/>
    </source>
</evidence>
<reference evidence="4 5" key="1">
    <citation type="journal article" date="2022" name="IScience">
        <title>An ultrasensitive nanofiber-based assay for enzymatic hydrolysis and deep-sea microbial degradation of cellulose.</title>
        <authorList>
            <person name="Tsudome M."/>
            <person name="Tachioka M."/>
            <person name="Miyazaki M."/>
            <person name="Uchimura K."/>
            <person name="Tsuda M."/>
            <person name="Takaki Y."/>
            <person name="Deguchi S."/>
        </authorList>
    </citation>
    <scope>NUCLEOTIDE SEQUENCE [LARGE SCALE GENOMIC DNA]</scope>
    <source>
        <strain evidence="4 5">GE09</strain>
    </source>
</reference>
<gene>
    <name evidence="4" type="ORF">MARGE09_P0933</name>
</gene>
<feature type="chain" id="PRO_5042842593" description="Thioredoxin domain-containing protein" evidence="2">
    <location>
        <begin position="20"/>
        <end position="160"/>
    </location>
</feature>
<dbReference type="PROSITE" id="PS00194">
    <property type="entry name" value="THIOREDOXIN_1"/>
    <property type="match status" value="1"/>
</dbReference>
<dbReference type="CDD" id="cd02966">
    <property type="entry name" value="TlpA_like_family"/>
    <property type="match status" value="1"/>
</dbReference>
<keyword evidence="5" id="KW-1185">Reference proteome</keyword>
<dbReference type="RefSeq" id="WP_236986221.1">
    <property type="nucleotide sequence ID" value="NZ_AP023086.1"/>
</dbReference>
<dbReference type="GO" id="GO:0016209">
    <property type="term" value="F:antioxidant activity"/>
    <property type="evidence" value="ECO:0007669"/>
    <property type="project" value="InterPro"/>
</dbReference>
<dbReference type="PANTHER" id="PTHR42852:SF13">
    <property type="entry name" value="PROTEIN DIPZ"/>
    <property type="match status" value="1"/>
</dbReference>
<dbReference type="Gene3D" id="3.40.30.10">
    <property type="entry name" value="Glutaredoxin"/>
    <property type="match status" value="1"/>
</dbReference>
<protein>
    <recommendedName>
        <fullName evidence="3">Thioredoxin domain-containing protein</fullName>
    </recommendedName>
</protein>
<dbReference type="SUPFAM" id="SSF52833">
    <property type="entry name" value="Thioredoxin-like"/>
    <property type="match status" value="1"/>
</dbReference>
<proteinExistence type="predicted"/>
<evidence type="ECO:0000256" key="1">
    <source>
        <dbReference type="ARBA" id="ARBA00023284"/>
    </source>
</evidence>
<dbReference type="InterPro" id="IPR050553">
    <property type="entry name" value="Thioredoxin_ResA/DsbE_sf"/>
</dbReference>
<dbReference type="GO" id="GO:0015036">
    <property type="term" value="F:disulfide oxidoreductase activity"/>
    <property type="evidence" value="ECO:0007669"/>
    <property type="project" value="UniProtKB-ARBA"/>
</dbReference>
<accession>A0AAN1WFQ2</accession>
<evidence type="ECO:0000259" key="3">
    <source>
        <dbReference type="PROSITE" id="PS51352"/>
    </source>
</evidence>
<keyword evidence="1" id="KW-0676">Redox-active center</keyword>
<evidence type="ECO:0000313" key="5">
    <source>
        <dbReference type="Proteomes" id="UP001320119"/>
    </source>
</evidence>
<feature type="domain" description="Thioredoxin" evidence="3">
    <location>
        <begin position="20"/>
        <end position="160"/>
    </location>
</feature>
<dbReference type="PROSITE" id="PS51352">
    <property type="entry name" value="THIOREDOXIN_2"/>
    <property type="match status" value="1"/>
</dbReference>
<name>A0AAN1WFQ2_9GAMM</name>
<dbReference type="KEGG" id="marq:MARGE09_P0933"/>
<dbReference type="Pfam" id="PF00578">
    <property type="entry name" value="AhpC-TSA"/>
    <property type="match status" value="1"/>
</dbReference>
<feature type="signal peptide" evidence="2">
    <location>
        <begin position="1"/>
        <end position="19"/>
    </location>
</feature>
<sequence>MKHLLLTIAAALFAVTVNAGELSGPAPDITLKSTKGENVRLADLKGKVVMVNFWASWCGPCRQEMPLLEKMYNDYKDAGFVLLGVNVDAEAEDRDKFLSETTVTFPVLDDSANIATEEFGVEAMPSSYFVDKDGNLAYLHKGYKPGEEADYIAQIKKLLK</sequence>